<dbReference type="CDD" id="cd18578">
    <property type="entry name" value="ABC_6TM_Pgp_ABCB1_D2_like"/>
    <property type="match status" value="1"/>
</dbReference>
<evidence type="ECO:0000256" key="6">
    <source>
        <dbReference type="ARBA" id="ARBA00022741"/>
    </source>
</evidence>
<feature type="transmembrane region" description="Helical" evidence="12">
    <location>
        <begin position="166"/>
        <end position="186"/>
    </location>
</feature>
<feature type="transmembrane region" description="Helical" evidence="12">
    <location>
        <begin position="94"/>
        <end position="120"/>
    </location>
</feature>
<feature type="domain" description="ABC transporter" evidence="13">
    <location>
        <begin position="399"/>
        <end position="643"/>
    </location>
</feature>
<accession>A0A5B8N048</accession>
<name>A0A5B8N048_9CHLO</name>
<reference evidence="15 16" key="1">
    <citation type="submission" date="2018-07" db="EMBL/GenBank/DDBJ databases">
        <title>The complete nuclear genome of the prasinophyte Chloropicon primus (CCMP1205).</title>
        <authorList>
            <person name="Pombert J.-F."/>
            <person name="Otis C."/>
            <person name="Turmel M."/>
            <person name="Lemieux C."/>
        </authorList>
    </citation>
    <scope>NUCLEOTIDE SEQUENCE [LARGE SCALE GENOMIC DNA]</scope>
    <source>
        <strain evidence="15 16">CCMP1205</strain>
    </source>
</reference>
<dbReference type="GO" id="GO:0090374">
    <property type="term" value="P:oligopeptide export from mitochondrion"/>
    <property type="evidence" value="ECO:0007669"/>
    <property type="project" value="TreeGrafter"/>
</dbReference>
<evidence type="ECO:0000256" key="12">
    <source>
        <dbReference type="SAM" id="Phobius"/>
    </source>
</evidence>
<sequence>MASEKGGGKIYEYEEKDNADEKAEGEKTEGETEGQCSVKDLFMEAEKKECVLLAVGLLFALVNGLGDPLMIVLFSESMSALSDPEDTLKVMSEVAILFVILGGILQVAASIQYGCFSRVAKTLSIRMRKKWMRSLLKQDIAYFDKNDASALPGKMSSTMVSFEEGIGAKLGLGLQFFSGFLAGVIIAFVYNAYVALITIAAMPLVAGSGAWLVKVNTEAAEKKDKCYSKANALAYETFKGLKTVLSVNGSGKMERRYMEATREAKKAGIGRSFHVGVANGSMLSTFNLMYLAITVFGGWALSHQIKKTGCDPSGSVWPRNKCDTFNLPREMDGTAVFIALMSLAIGGQALGQVAGSVDALSVARKAMKACVDVIKNEPEIDPEAEGGLKPSQEDTKGKLELEDIKFAYPTRPDAVVFDDFGLTIEPGQTLALVGESGSGKSTITQLLQRFYDPNQGRILLDGTDLKDLNVKWLRQNVGIVSQEPQLFTGTIAENIGYGATASGKEASLEDIQEAAKQANAHNFIMEFNKGYDTEVGFGGSQMSGGQKQRIAIARALVKKPTILLLDEATSALDNKSELVVQEALDKLVEGDKSNRTTIIIAHRLSTIRTADVIGYVEGGKIVEKGTHEELIKMEGGHYRELVEKQEVKAGIGMGSTTDGKADRTSMQGGEATGKASEGQDGNSTNEEADSKEGKEGEEKPEYKVSWKRIWECNKADTKFLAGGAFSAMIAGALYPFWGYMFAKMIVVFFTPVYACVDEATVGYFTAADLGFTSCKAYFDRQADKLWDDAVNLSYFWIGVAVLTLVSNALMFLGFGTASERLCFRIRNRMFSTYLRQEPGYFDAPENSVGSVSSRLASDATLLKAKTGEPLQQILITLFGCVGGIVLAAIFAWPIALMAIGVLPILGFAMTMQVEMILGQSKAGDSEDPKIGSLAGESLNSIRTVTAFGLQKSVAQRYDGMLVNLEMSTDALLRKSVGFGASFSLQHWAWALLMWFGAWVIDNLSFNFEDFSIAVFAFFFGLFGMSMAASGATDTKQAVNALTNIFQLLDRVTKIDPKSSAGVVLEEAKGEVEFKDVVFTYPAREDNLVCNQLSFSIGAGEKIGVVGSSGSGKSTIIQLIERFYDPDGGQAVFDQLIIQNLSYEWIHSRIGMVGQEPVLFNGTIASNIAFGHKADDLPREEIVAAAKLANADAFIMELPDGYETEVGPGGTLLSGGQKQRIAIARALVCKPKVLLLDEATSALDATSEQVVQEALNKLMNDTNMTTIMIAHRMSTVRDMDKILVIENGQVVEFGSHDDLMQRDEGVYAGLVRASGKQ</sequence>
<evidence type="ECO:0000256" key="3">
    <source>
        <dbReference type="ARBA" id="ARBA00022448"/>
    </source>
</evidence>
<keyword evidence="16" id="KW-1185">Reference proteome</keyword>
<keyword evidence="10" id="KW-0325">Glycoprotein</keyword>
<dbReference type="PANTHER" id="PTHR43394:SF16">
    <property type="entry name" value="ABC TRANSPORTER B FAMILY MEMBER 4-LIKE ISOFORM X1"/>
    <property type="match status" value="1"/>
</dbReference>
<keyword evidence="3" id="KW-0813">Transport</keyword>
<dbReference type="Pfam" id="PF00005">
    <property type="entry name" value="ABC_tran"/>
    <property type="match status" value="2"/>
</dbReference>
<keyword evidence="5" id="KW-0677">Repeat</keyword>
<dbReference type="GO" id="GO:0015421">
    <property type="term" value="F:ABC-type oligopeptide transporter activity"/>
    <property type="evidence" value="ECO:0007669"/>
    <property type="project" value="TreeGrafter"/>
</dbReference>
<keyword evidence="6" id="KW-0547">Nucleotide-binding</keyword>
<feature type="transmembrane region" description="Helical" evidence="12">
    <location>
        <begin position="719"/>
        <end position="737"/>
    </location>
</feature>
<evidence type="ECO:0000256" key="5">
    <source>
        <dbReference type="ARBA" id="ARBA00022737"/>
    </source>
</evidence>
<keyword evidence="8 12" id="KW-1133">Transmembrane helix</keyword>
<feature type="domain" description="ABC transmembrane type-1" evidence="14">
    <location>
        <begin position="792"/>
        <end position="1036"/>
    </location>
</feature>
<dbReference type="FunFam" id="3.40.50.300:FF:000218">
    <property type="entry name" value="Multidrug ABC transporter ATP-binding protein"/>
    <property type="match status" value="1"/>
</dbReference>
<dbReference type="InterPro" id="IPR003439">
    <property type="entry name" value="ABC_transporter-like_ATP-bd"/>
</dbReference>
<dbReference type="CDD" id="cd18577">
    <property type="entry name" value="ABC_6TM_Pgp_ABCB1_D1_like"/>
    <property type="match status" value="1"/>
</dbReference>
<keyword evidence="9 12" id="KW-0472">Membrane</keyword>
<feature type="transmembrane region" description="Helical" evidence="12">
    <location>
        <begin position="976"/>
        <end position="1000"/>
    </location>
</feature>
<dbReference type="InterPro" id="IPR027417">
    <property type="entry name" value="P-loop_NTPase"/>
</dbReference>
<feature type="region of interest" description="Disordered" evidence="11">
    <location>
        <begin position="1"/>
        <end position="31"/>
    </location>
</feature>
<dbReference type="PROSITE" id="PS50893">
    <property type="entry name" value="ABC_TRANSPORTER_2"/>
    <property type="match status" value="2"/>
</dbReference>
<dbReference type="InterPro" id="IPR036640">
    <property type="entry name" value="ABC1_TM_sf"/>
</dbReference>
<dbReference type="Gene3D" id="3.40.50.300">
    <property type="entry name" value="P-loop containing nucleotide triphosphate hydrolases"/>
    <property type="match status" value="2"/>
</dbReference>
<dbReference type="GO" id="GO:0005743">
    <property type="term" value="C:mitochondrial inner membrane"/>
    <property type="evidence" value="ECO:0007669"/>
    <property type="project" value="TreeGrafter"/>
</dbReference>
<dbReference type="GO" id="GO:0016887">
    <property type="term" value="F:ATP hydrolysis activity"/>
    <property type="evidence" value="ECO:0007669"/>
    <property type="project" value="InterPro"/>
</dbReference>
<dbReference type="InterPro" id="IPR039421">
    <property type="entry name" value="Type_1_exporter"/>
</dbReference>
<evidence type="ECO:0000256" key="2">
    <source>
        <dbReference type="ARBA" id="ARBA00007577"/>
    </source>
</evidence>
<dbReference type="PROSITE" id="PS50929">
    <property type="entry name" value="ABC_TM1F"/>
    <property type="match status" value="2"/>
</dbReference>
<dbReference type="InterPro" id="IPR011527">
    <property type="entry name" value="ABC1_TM_dom"/>
</dbReference>
<dbReference type="FunFam" id="3.40.50.300:FF:000251">
    <property type="entry name" value="ABC transporter B family member 19"/>
    <property type="match status" value="1"/>
</dbReference>
<dbReference type="InterPro" id="IPR003593">
    <property type="entry name" value="AAA+_ATPase"/>
</dbReference>
<feature type="domain" description="ABC transmembrane type-1" evidence="14">
    <location>
        <begin position="54"/>
        <end position="360"/>
    </location>
</feature>
<dbReference type="GO" id="GO:0005524">
    <property type="term" value="F:ATP binding"/>
    <property type="evidence" value="ECO:0007669"/>
    <property type="project" value="UniProtKB-KW"/>
</dbReference>
<evidence type="ECO:0000256" key="7">
    <source>
        <dbReference type="ARBA" id="ARBA00022840"/>
    </source>
</evidence>
<dbReference type="OrthoDB" id="6500128at2759"/>
<evidence type="ECO:0000256" key="10">
    <source>
        <dbReference type="ARBA" id="ARBA00023180"/>
    </source>
</evidence>
<dbReference type="EMBL" id="CP031049">
    <property type="protein sequence ID" value="QDZ25352.1"/>
    <property type="molecule type" value="Genomic_DNA"/>
</dbReference>
<feature type="compositionally biased region" description="Basic and acidic residues" evidence="11">
    <location>
        <begin position="19"/>
        <end position="30"/>
    </location>
</feature>
<evidence type="ECO:0000256" key="8">
    <source>
        <dbReference type="ARBA" id="ARBA00022989"/>
    </source>
</evidence>
<feature type="transmembrane region" description="Helical" evidence="12">
    <location>
        <begin position="51"/>
        <end position="74"/>
    </location>
</feature>
<evidence type="ECO:0000313" key="16">
    <source>
        <dbReference type="Proteomes" id="UP000316726"/>
    </source>
</evidence>
<dbReference type="PROSITE" id="PS00211">
    <property type="entry name" value="ABC_TRANSPORTER_1"/>
    <property type="match status" value="2"/>
</dbReference>
<feature type="transmembrane region" description="Helical" evidence="12">
    <location>
        <begin position="1012"/>
        <end position="1031"/>
    </location>
</feature>
<dbReference type="SMART" id="SM00382">
    <property type="entry name" value="AAA"/>
    <property type="match status" value="2"/>
</dbReference>
<evidence type="ECO:0000259" key="13">
    <source>
        <dbReference type="PROSITE" id="PS50893"/>
    </source>
</evidence>
<evidence type="ECO:0000256" key="11">
    <source>
        <dbReference type="SAM" id="MobiDB-lite"/>
    </source>
</evidence>
<comment type="similarity">
    <text evidence="2">Belongs to the ABC transporter superfamily. ABCB family. Multidrug resistance exporter (TC 3.A.1.201) subfamily.</text>
</comment>
<dbReference type="PANTHER" id="PTHR43394">
    <property type="entry name" value="ATP-DEPENDENT PERMEASE MDL1, MITOCHONDRIAL"/>
    <property type="match status" value="1"/>
</dbReference>
<organism evidence="15 16">
    <name type="scientific">Chloropicon primus</name>
    <dbReference type="NCBI Taxonomy" id="1764295"/>
    <lineage>
        <taxon>Eukaryota</taxon>
        <taxon>Viridiplantae</taxon>
        <taxon>Chlorophyta</taxon>
        <taxon>Chloropicophyceae</taxon>
        <taxon>Chloropicales</taxon>
        <taxon>Chloropicaceae</taxon>
        <taxon>Chloropicon</taxon>
    </lineage>
</organism>
<keyword evidence="4 12" id="KW-0812">Transmembrane</keyword>
<evidence type="ECO:0000256" key="9">
    <source>
        <dbReference type="ARBA" id="ARBA00023136"/>
    </source>
</evidence>
<gene>
    <name evidence="15" type="ORF">A3770_16p78700</name>
</gene>
<protein>
    <submittedName>
        <fullName evidence="15">ABC transporter</fullName>
    </submittedName>
</protein>
<dbReference type="Gene3D" id="1.20.1560.10">
    <property type="entry name" value="ABC transporter type 1, transmembrane domain"/>
    <property type="match status" value="1"/>
</dbReference>
<dbReference type="Proteomes" id="UP000316726">
    <property type="component" value="Chromosome 16"/>
</dbReference>
<dbReference type="SUPFAM" id="SSF52540">
    <property type="entry name" value="P-loop containing nucleoside triphosphate hydrolases"/>
    <property type="match status" value="2"/>
</dbReference>
<feature type="domain" description="ABC transporter" evidence="13">
    <location>
        <begin position="1071"/>
        <end position="1311"/>
    </location>
</feature>
<evidence type="ECO:0000256" key="4">
    <source>
        <dbReference type="ARBA" id="ARBA00022692"/>
    </source>
</evidence>
<evidence type="ECO:0000259" key="14">
    <source>
        <dbReference type="PROSITE" id="PS50929"/>
    </source>
</evidence>
<feature type="region of interest" description="Disordered" evidence="11">
    <location>
        <begin position="652"/>
        <end position="699"/>
    </location>
</feature>
<keyword evidence="7" id="KW-0067">ATP-binding</keyword>
<dbReference type="InterPro" id="IPR017871">
    <property type="entry name" value="ABC_transporter-like_CS"/>
</dbReference>
<feature type="transmembrane region" description="Helical" evidence="12">
    <location>
        <begin position="192"/>
        <end position="213"/>
    </location>
</feature>
<feature type="transmembrane region" description="Helical" evidence="12">
    <location>
        <begin position="873"/>
        <end position="892"/>
    </location>
</feature>
<dbReference type="Pfam" id="PF00664">
    <property type="entry name" value="ABC_membrane"/>
    <property type="match status" value="2"/>
</dbReference>
<dbReference type="STRING" id="1764295.A0A5B8N048"/>
<evidence type="ECO:0000256" key="1">
    <source>
        <dbReference type="ARBA" id="ARBA00004141"/>
    </source>
</evidence>
<proteinExistence type="inferred from homology"/>
<feature type="transmembrane region" description="Helical" evidence="12">
    <location>
        <begin position="898"/>
        <end position="917"/>
    </location>
</feature>
<dbReference type="CDD" id="cd03249">
    <property type="entry name" value="ABC_MTABC3_MDL1_MDL2"/>
    <property type="match status" value="1"/>
</dbReference>
<comment type="subcellular location">
    <subcellularLocation>
        <location evidence="1">Membrane</location>
        <topology evidence="1">Multi-pass membrane protein</topology>
    </subcellularLocation>
</comment>
<dbReference type="SUPFAM" id="SSF90123">
    <property type="entry name" value="ABC transporter transmembrane region"/>
    <property type="match status" value="2"/>
</dbReference>
<feature type="transmembrane region" description="Helical" evidence="12">
    <location>
        <begin position="794"/>
        <end position="817"/>
    </location>
</feature>
<evidence type="ECO:0000313" key="15">
    <source>
        <dbReference type="EMBL" id="QDZ25352.1"/>
    </source>
</evidence>
<feature type="compositionally biased region" description="Basic and acidic residues" evidence="11">
    <location>
        <begin position="688"/>
        <end position="699"/>
    </location>
</feature>